<feature type="transmembrane region" description="Helical" evidence="8">
    <location>
        <begin position="62"/>
        <end position="82"/>
    </location>
</feature>
<reference evidence="9 10" key="1">
    <citation type="submission" date="2023-09" db="EMBL/GenBank/DDBJ databases">
        <authorList>
            <person name="Rey-Velasco X."/>
        </authorList>
    </citation>
    <scope>NUCLEOTIDE SEQUENCE [LARGE SCALE GENOMIC DNA]</scope>
    <source>
        <strain evidence="9 10">P007</strain>
    </source>
</reference>
<comment type="subcellular location">
    <subcellularLocation>
        <location evidence="1">Cell membrane</location>
        <topology evidence="1">Multi-pass membrane protein</topology>
    </subcellularLocation>
</comment>
<keyword evidence="6 8" id="KW-1133">Transmembrane helix</keyword>
<evidence type="ECO:0000256" key="2">
    <source>
        <dbReference type="ARBA" id="ARBA00007935"/>
    </source>
</evidence>
<dbReference type="Pfam" id="PF01032">
    <property type="entry name" value="FecCD"/>
    <property type="match status" value="1"/>
</dbReference>
<sequence length="344" mass="36823">MTNSLGSYKKWFSVLTIMLLFSMLLNISLGSVSIPFTDTLKVLFGGTLKTTSWEYIILNYRIPKALTAILVGGGLAVSGLLMQTLFRNPLAGPFVLGISSGASLGAALLIMGASLLSGFATFQFLSDFSLAVAASIGSFLVLAVVMVVANRVRDTMALLIIGLMFGSITGAIVSVLAYFSPAEQLQRFIFWSYGSVGNLSWEQLIILAITVVVGLLLSLLSLKNLNALLLGENYAKSLGISVKKSKFLIILSTGLLAGSITAFAGPIAFVGLAVPHLTRQFFNTMEHRVLLPAVFLYGGILMLLCDCIAQLPYSVNVIPINAITSIIGGPVVIWILVKKRKLFF</sequence>
<feature type="transmembrane region" description="Helical" evidence="8">
    <location>
        <begin position="156"/>
        <end position="179"/>
    </location>
</feature>
<feature type="transmembrane region" description="Helical" evidence="8">
    <location>
        <begin position="199"/>
        <end position="220"/>
    </location>
</feature>
<comment type="caution">
    <text evidence="9">The sequence shown here is derived from an EMBL/GenBank/DDBJ whole genome shotgun (WGS) entry which is preliminary data.</text>
</comment>
<dbReference type="CDD" id="cd06550">
    <property type="entry name" value="TM_ABC_iron-siderophores_like"/>
    <property type="match status" value="1"/>
</dbReference>
<keyword evidence="3" id="KW-0813">Transport</keyword>
<dbReference type="PANTHER" id="PTHR30472">
    <property type="entry name" value="FERRIC ENTEROBACTIN TRANSPORT SYSTEM PERMEASE PROTEIN"/>
    <property type="match status" value="1"/>
</dbReference>
<gene>
    <name evidence="9" type="ORF">RM520_09560</name>
</gene>
<feature type="transmembrane region" description="Helical" evidence="8">
    <location>
        <begin position="247"/>
        <end position="269"/>
    </location>
</feature>
<dbReference type="SUPFAM" id="SSF81345">
    <property type="entry name" value="ABC transporter involved in vitamin B12 uptake, BtuC"/>
    <property type="match status" value="1"/>
</dbReference>
<dbReference type="PANTHER" id="PTHR30472:SF41">
    <property type="entry name" value="TRANSPORT SYSTEM PERMEASE PROTEIN"/>
    <property type="match status" value="1"/>
</dbReference>
<protein>
    <submittedName>
        <fullName evidence="9">Iron ABC transporter permease</fullName>
    </submittedName>
</protein>
<dbReference type="Gene3D" id="1.10.3470.10">
    <property type="entry name" value="ABC transporter involved in vitamin B12 uptake, BtuC"/>
    <property type="match status" value="1"/>
</dbReference>
<dbReference type="RefSeq" id="WP_311387858.1">
    <property type="nucleotide sequence ID" value="NZ_JAVRHU010000002.1"/>
</dbReference>
<comment type="similarity">
    <text evidence="2">Belongs to the binding-protein-dependent transport system permease family. FecCD subfamily.</text>
</comment>
<keyword evidence="10" id="KW-1185">Reference proteome</keyword>
<feature type="transmembrane region" description="Helical" evidence="8">
    <location>
        <begin position="289"/>
        <end position="309"/>
    </location>
</feature>
<evidence type="ECO:0000256" key="3">
    <source>
        <dbReference type="ARBA" id="ARBA00022448"/>
    </source>
</evidence>
<dbReference type="Proteomes" id="UP001250662">
    <property type="component" value="Unassembled WGS sequence"/>
</dbReference>
<dbReference type="InterPro" id="IPR037294">
    <property type="entry name" value="ABC_BtuC-like"/>
</dbReference>
<keyword evidence="4" id="KW-1003">Cell membrane</keyword>
<evidence type="ECO:0000256" key="5">
    <source>
        <dbReference type="ARBA" id="ARBA00022692"/>
    </source>
</evidence>
<feature type="transmembrane region" description="Helical" evidence="8">
    <location>
        <begin position="316"/>
        <end position="337"/>
    </location>
</feature>
<dbReference type="EMBL" id="JAVRHU010000002">
    <property type="protein sequence ID" value="MDT0621874.1"/>
    <property type="molecule type" value="Genomic_DNA"/>
</dbReference>
<evidence type="ECO:0000256" key="1">
    <source>
        <dbReference type="ARBA" id="ARBA00004651"/>
    </source>
</evidence>
<evidence type="ECO:0000313" key="10">
    <source>
        <dbReference type="Proteomes" id="UP001250662"/>
    </source>
</evidence>
<name>A0ABU3BI94_9FLAO</name>
<evidence type="ECO:0000313" key="9">
    <source>
        <dbReference type="EMBL" id="MDT0621874.1"/>
    </source>
</evidence>
<dbReference type="InterPro" id="IPR000522">
    <property type="entry name" value="ABC_transptr_permease_BtuC"/>
</dbReference>
<evidence type="ECO:0000256" key="8">
    <source>
        <dbReference type="SAM" id="Phobius"/>
    </source>
</evidence>
<evidence type="ECO:0000256" key="6">
    <source>
        <dbReference type="ARBA" id="ARBA00022989"/>
    </source>
</evidence>
<evidence type="ECO:0000256" key="7">
    <source>
        <dbReference type="ARBA" id="ARBA00023136"/>
    </source>
</evidence>
<accession>A0ABU3BI94</accession>
<keyword evidence="5 8" id="KW-0812">Transmembrane</keyword>
<feature type="transmembrane region" description="Helical" evidence="8">
    <location>
        <begin position="128"/>
        <end position="149"/>
    </location>
</feature>
<keyword evidence="7 8" id="KW-0472">Membrane</keyword>
<proteinExistence type="inferred from homology"/>
<feature type="transmembrane region" description="Helical" evidence="8">
    <location>
        <begin position="94"/>
        <end position="116"/>
    </location>
</feature>
<organism evidence="9 10">
    <name type="scientific">Croceitalea vernalis</name>
    <dbReference type="NCBI Taxonomy" id="3075599"/>
    <lineage>
        <taxon>Bacteria</taxon>
        <taxon>Pseudomonadati</taxon>
        <taxon>Bacteroidota</taxon>
        <taxon>Flavobacteriia</taxon>
        <taxon>Flavobacteriales</taxon>
        <taxon>Flavobacteriaceae</taxon>
        <taxon>Croceitalea</taxon>
    </lineage>
</organism>
<feature type="transmembrane region" description="Helical" evidence="8">
    <location>
        <begin position="12"/>
        <end position="34"/>
    </location>
</feature>
<evidence type="ECO:0000256" key="4">
    <source>
        <dbReference type="ARBA" id="ARBA00022475"/>
    </source>
</evidence>